<reference evidence="1" key="1">
    <citation type="submission" date="2024-10" db="EMBL/GenBank/DDBJ databases">
        <title>Genetic diversity among independent isolates of the Dolichocephalovirinae subfamily.</title>
        <authorList>
            <person name="Ely B."/>
            <person name="Thomas Q."/>
            <person name="Mohammadi T."/>
        </authorList>
    </citation>
    <scope>NUCLEOTIDE SEQUENCE</scope>
</reference>
<protein>
    <submittedName>
        <fullName evidence="1">Uncharacterized protein</fullName>
    </submittedName>
</protein>
<name>A0AB74UNM8_9VIRU</name>
<accession>A0AB74UNM8</accession>
<sequence>MTPAEALKKVEARVEAKVGKRKRAALKPKTLIERLEAILDESRPGFRPDDAVAINVAVPRADLQAAVRGLKAREVSTGLPEDVLTAWDDLRRAINAVETASLHSIGEAIRWLEEERVKFDTTVRDTARNA</sequence>
<evidence type="ECO:0000313" key="1">
    <source>
        <dbReference type="EMBL" id="XHV10810.1"/>
    </source>
</evidence>
<organism evidence="1">
    <name type="scientific">Caulobacter phage BL57</name>
    <dbReference type="NCBI Taxonomy" id="3348355"/>
    <lineage>
        <taxon>Viruses</taxon>
    </lineage>
</organism>
<gene>
    <name evidence="1" type="ORF">BL57_338</name>
</gene>
<proteinExistence type="predicted"/>
<dbReference type="EMBL" id="PQ287320">
    <property type="protein sequence ID" value="XHV10810.1"/>
    <property type="molecule type" value="Genomic_DNA"/>
</dbReference>